<feature type="compositionally biased region" description="Basic and acidic residues" evidence="1">
    <location>
        <begin position="279"/>
        <end position="293"/>
    </location>
</feature>
<evidence type="ECO:0000259" key="3">
    <source>
        <dbReference type="Pfam" id="PF03544"/>
    </source>
</evidence>
<dbReference type="AlphaFoldDB" id="D0LXH6"/>
<name>D0LXH6_HALO1</name>
<dbReference type="eggNOG" id="COG0810">
    <property type="taxonomic scope" value="Bacteria"/>
</dbReference>
<evidence type="ECO:0000313" key="4">
    <source>
        <dbReference type="EMBL" id="ACY17731.1"/>
    </source>
</evidence>
<proteinExistence type="predicted"/>
<dbReference type="STRING" id="502025.Hoch_5246"/>
<feature type="region of interest" description="Disordered" evidence="1">
    <location>
        <begin position="335"/>
        <end position="360"/>
    </location>
</feature>
<evidence type="ECO:0000313" key="5">
    <source>
        <dbReference type="Proteomes" id="UP000001880"/>
    </source>
</evidence>
<feature type="chain" id="PRO_5003010567" description="TonB C-terminal domain-containing protein" evidence="2">
    <location>
        <begin position="24"/>
        <end position="708"/>
    </location>
</feature>
<sequence length="708" mass="76737">MARTRRHRNSPWLLLLALASSLAGHLGSVAVYEATRPPPPHMLRVHIDGRGAGVVSSAPAGMRCTRDCAAPWAPGSSIELQAKPDDTSTFLGWSGDCEPVPERVLACRLVLDADAEVTLGFGRMPREVEVAWVDSDELPESEEQPVELRLPDPDIEAEMLIEPLAEILPEAVPEPPPPELPPPPPEQQPPAPPPPEMANMRSVEVPDENEVEEAPDDATHLSDKNRDVAEETRAEDTNLDRQQSGEAQASAPSEVDSEEIGVEEDTIAELEETDPSTLEDVREEPAATGESERAVGALAGEQGEDGEDGEAGDGTEAPEPGMLAMRGIAGRGALVASEDRSGRGGEQGKRGTPGLPGINTALDADAYERIVGEDKAAEEVELGRRRMSGKRGRFARKQEAIRSALENFTPEVRTGNQTALKTRAAPFAVFIARMHREIHPLWGFGFIEDLNDRPGNDPLNDWNLMTTLEIVVNSDGTVHKVNIVRNSGRLEFDVAAIDTVLTAGPYEPPPPAIRSPDGRAYVHWGFYRNYRQCGTFNAQPFILSEAPEEDPDVLSDSDMVRRMAPSRRQKLLDQARTPEGPAQSGDEDPAATHVANLWMTGYAQGNVARMVQMSATPFRVAGGNVASSGELSALYQRVRREVGGMRDWKMMSPAGYRQRFGSLPEGLEAGEQQLLAVVLGGKGRFALALERRGDDYKVVGLFVSANGE</sequence>
<dbReference type="KEGG" id="hoh:Hoch_5246"/>
<feature type="domain" description="TonB C-terminal" evidence="3">
    <location>
        <begin position="467"/>
        <end position="512"/>
    </location>
</feature>
<keyword evidence="5" id="KW-1185">Reference proteome</keyword>
<feature type="region of interest" description="Disordered" evidence="1">
    <location>
        <begin position="567"/>
        <end position="589"/>
    </location>
</feature>
<dbReference type="Proteomes" id="UP000001880">
    <property type="component" value="Chromosome"/>
</dbReference>
<dbReference type="HOGENOM" id="CLU_389696_0_0_7"/>
<feature type="signal peptide" evidence="2">
    <location>
        <begin position="1"/>
        <end position="23"/>
    </location>
</feature>
<feature type="compositionally biased region" description="Pro residues" evidence="1">
    <location>
        <begin position="172"/>
        <end position="196"/>
    </location>
</feature>
<reference evidence="4 5" key="1">
    <citation type="journal article" date="2010" name="Stand. Genomic Sci.">
        <title>Complete genome sequence of Haliangium ochraceum type strain (SMP-2).</title>
        <authorList>
            <consortium name="US DOE Joint Genome Institute (JGI-PGF)"/>
            <person name="Ivanova N."/>
            <person name="Daum C."/>
            <person name="Lang E."/>
            <person name="Abt B."/>
            <person name="Kopitz M."/>
            <person name="Saunders E."/>
            <person name="Lapidus A."/>
            <person name="Lucas S."/>
            <person name="Glavina Del Rio T."/>
            <person name="Nolan M."/>
            <person name="Tice H."/>
            <person name="Copeland A."/>
            <person name="Cheng J.F."/>
            <person name="Chen F."/>
            <person name="Bruce D."/>
            <person name="Goodwin L."/>
            <person name="Pitluck S."/>
            <person name="Mavromatis K."/>
            <person name="Pati A."/>
            <person name="Mikhailova N."/>
            <person name="Chen A."/>
            <person name="Palaniappan K."/>
            <person name="Land M."/>
            <person name="Hauser L."/>
            <person name="Chang Y.J."/>
            <person name="Jeffries C.D."/>
            <person name="Detter J.C."/>
            <person name="Brettin T."/>
            <person name="Rohde M."/>
            <person name="Goker M."/>
            <person name="Bristow J."/>
            <person name="Markowitz V."/>
            <person name="Eisen J.A."/>
            <person name="Hugenholtz P."/>
            <person name="Kyrpides N.C."/>
            <person name="Klenk H.P."/>
        </authorList>
    </citation>
    <scope>NUCLEOTIDE SEQUENCE [LARGE SCALE GENOMIC DNA]</scope>
    <source>
        <strain evidence="5">DSM 14365 / CIP 107738 / JCM 11303 / AJ 13395 / SMP-2</strain>
    </source>
</reference>
<dbReference type="Pfam" id="PF03544">
    <property type="entry name" value="TonB_C"/>
    <property type="match status" value="1"/>
</dbReference>
<organism evidence="4 5">
    <name type="scientific">Haliangium ochraceum (strain DSM 14365 / JCM 11303 / SMP-2)</name>
    <dbReference type="NCBI Taxonomy" id="502025"/>
    <lineage>
        <taxon>Bacteria</taxon>
        <taxon>Pseudomonadati</taxon>
        <taxon>Myxococcota</taxon>
        <taxon>Polyangia</taxon>
        <taxon>Haliangiales</taxon>
        <taxon>Kofleriaceae</taxon>
        <taxon>Haliangium</taxon>
    </lineage>
</organism>
<dbReference type="EMBL" id="CP001804">
    <property type="protein sequence ID" value="ACY17731.1"/>
    <property type="molecule type" value="Genomic_DNA"/>
</dbReference>
<evidence type="ECO:0000256" key="1">
    <source>
        <dbReference type="SAM" id="MobiDB-lite"/>
    </source>
</evidence>
<feature type="compositionally biased region" description="Acidic residues" evidence="1">
    <location>
        <begin position="255"/>
        <end position="274"/>
    </location>
</feature>
<dbReference type="InterPro" id="IPR037682">
    <property type="entry name" value="TonB_C"/>
</dbReference>
<feature type="compositionally biased region" description="Basic and acidic residues" evidence="1">
    <location>
        <begin position="217"/>
        <end position="239"/>
    </location>
</feature>
<keyword evidence="2" id="KW-0732">Signal</keyword>
<dbReference type="SUPFAM" id="SSF74653">
    <property type="entry name" value="TolA/TonB C-terminal domain"/>
    <property type="match status" value="1"/>
</dbReference>
<feature type="region of interest" description="Disordered" evidence="1">
    <location>
        <begin position="170"/>
        <end position="320"/>
    </location>
</feature>
<protein>
    <recommendedName>
        <fullName evidence="3">TonB C-terminal domain-containing protein</fullName>
    </recommendedName>
</protein>
<feature type="compositionally biased region" description="Basic and acidic residues" evidence="1">
    <location>
        <begin position="337"/>
        <end position="349"/>
    </location>
</feature>
<feature type="compositionally biased region" description="Polar residues" evidence="1">
    <location>
        <begin position="240"/>
        <end position="251"/>
    </location>
</feature>
<feature type="compositionally biased region" description="Acidic residues" evidence="1">
    <location>
        <begin position="302"/>
        <end position="313"/>
    </location>
</feature>
<dbReference type="RefSeq" id="WP_012830323.1">
    <property type="nucleotide sequence ID" value="NC_013440.1"/>
</dbReference>
<dbReference type="Gene3D" id="3.30.1150.10">
    <property type="match status" value="1"/>
</dbReference>
<accession>D0LXH6</accession>
<feature type="compositionally biased region" description="Acidic residues" evidence="1">
    <location>
        <begin position="205"/>
        <end position="216"/>
    </location>
</feature>
<dbReference type="GO" id="GO:0055085">
    <property type="term" value="P:transmembrane transport"/>
    <property type="evidence" value="ECO:0007669"/>
    <property type="project" value="InterPro"/>
</dbReference>
<evidence type="ECO:0000256" key="2">
    <source>
        <dbReference type="SAM" id="SignalP"/>
    </source>
</evidence>
<gene>
    <name evidence="4" type="ordered locus">Hoch_5246</name>
</gene>
<dbReference type="OrthoDB" id="5491789at2"/>